<feature type="compositionally biased region" description="Low complexity" evidence="2">
    <location>
        <begin position="473"/>
        <end position="482"/>
    </location>
</feature>
<dbReference type="PANTHER" id="PTHR33157">
    <property type="entry name" value="AUTONOMOUS TRANSPOSABLE ELEMENT EN-1 MOSAIC PROTEIN-RELATED"/>
    <property type="match status" value="1"/>
</dbReference>
<dbReference type="InterPro" id="IPR039266">
    <property type="entry name" value="EN-1/SPM"/>
</dbReference>
<dbReference type="AlphaFoldDB" id="A0A5J9T4V1"/>
<protein>
    <submittedName>
        <fullName evidence="3">Uncharacterized protein</fullName>
    </submittedName>
</protein>
<name>A0A5J9T4V1_9POAL</name>
<evidence type="ECO:0000256" key="1">
    <source>
        <dbReference type="SAM" id="Coils"/>
    </source>
</evidence>
<proteinExistence type="predicted"/>
<dbReference type="Gramene" id="TVU06362">
    <property type="protein sequence ID" value="TVU06362"/>
    <property type="gene ID" value="EJB05_49571"/>
</dbReference>
<evidence type="ECO:0000313" key="4">
    <source>
        <dbReference type="Proteomes" id="UP000324897"/>
    </source>
</evidence>
<feature type="compositionally biased region" description="Pro residues" evidence="2">
    <location>
        <begin position="462"/>
        <end position="472"/>
    </location>
</feature>
<feature type="non-terminal residue" evidence="3">
    <location>
        <position position="1"/>
    </location>
</feature>
<feature type="region of interest" description="Disordered" evidence="2">
    <location>
        <begin position="457"/>
        <end position="511"/>
    </location>
</feature>
<dbReference type="GO" id="GO:0032196">
    <property type="term" value="P:transposition"/>
    <property type="evidence" value="ECO:0007669"/>
    <property type="project" value="InterPro"/>
</dbReference>
<keyword evidence="4" id="KW-1185">Reference proteome</keyword>
<evidence type="ECO:0000313" key="3">
    <source>
        <dbReference type="EMBL" id="TVU06362.1"/>
    </source>
</evidence>
<dbReference type="EMBL" id="RWGY01000051">
    <property type="protein sequence ID" value="TVU06362.1"/>
    <property type="molecule type" value="Genomic_DNA"/>
</dbReference>
<reference evidence="3 4" key="1">
    <citation type="journal article" date="2019" name="Sci. Rep.">
        <title>A high-quality genome of Eragrostis curvula grass provides insights into Poaceae evolution and supports new strategies to enhance forage quality.</title>
        <authorList>
            <person name="Carballo J."/>
            <person name="Santos B.A.C.M."/>
            <person name="Zappacosta D."/>
            <person name="Garbus I."/>
            <person name="Selva J.P."/>
            <person name="Gallo C.A."/>
            <person name="Diaz A."/>
            <person name="Albertini E."/>
            <person name="Caccamo M."/>
            <person name="Echenique V."/>
        </authorList>
    </citation>
    <scope>NUCLEOTIDE SEQUENCE [LARGE SCALE GENOMIC DNA]</scope>
    <source>
        <strain evidence="4">cv. Victoria</strain>
        <tissue evidence="3">Leaf</tissue>
    </source>
</reference>
<sequence>MASFPAAPARRAASLLLPPQQQGLRPDVLPPCSLLHSSRDSCLTCCPLPRLNVRAAGTAPCSSSSRGWETIVPGDHSRLPAGILGLLCRKLFPGMVPLRDGGEEPALTWDHYKRVADVPDADGRDFGTVADRVVGELWDFFRVEPEWRDREVRQAYNAGPKLITDMHYEARIPAVRNYYDRKLGRKMEKKETQTIWLTEAQYNEVILWWCASHKPYWDYFVKRWCDPEWQKSHKACRERRLKMPGPAHHQGNRTLDDYAARWSQAHGGQPSPPPPPRLKAWPMAHKGKATLPEVNYNPEDPPEAYSNATVHSRLSRYTEMAREVHGPEWDPSTEDLDGEIIMRVGGGKKHGQYWIGDSTLDTASTPTLSQIRARSSSSAPPIRPRQSAAQIQFDEVQAQLREEMEAKMQEQEAMYQARLQEQQARYDARLQQQQAMYDARMQEEVQRQMQTMFQQWHNNGMQPPPLPLPPPVGGSSPSQGTPNISVGSNNQPVSPPNAWSPFHPYHPRPQM</sequence>
<organism evidence="3 4">
    <name type="scientific">Eragrostis curvula</name>
    <name type="common">weeping love grass</name>
    <dbReference type="NCBI Taxonomy" id="38414"/>
    <lineage>
        <taxon>Eukaryota</taxon>
        <taxon>Viridiplantae</taxon>
        <taxon>Streptophyta</taxon>
        <taxon>Embryophyta</taxon>
        <taxon>Tracheophyta</taxon>
        <taxon>Spermatophyta</taxon>
        <taxon>Magnoliopsida</taxon>
        <taxon>Liliopsida</taxon>
        <taxon>Poales</taxon>
        <taxon>Poaceae</taxon>
        <taxon>PACMAD clade</taxon>
        <taxon>Chloridoideae</taxon>
        <taxon>Eragrostideae</taxon>
        <taxon>Eragrostidinae</taxon>
        <taxon>Eragrostis</taxon>
    </lineage>
</organism>
<comment type="caution">
    <text evidence="3">The sequence shown here is derived from an EMBL/GenBank/DDBJ whole genome shotgun (WGS) entry which is preliminary data.</text>
</comment>
<gene>
    <name evidence="3" type="ORF">EJB05_49571</name>
</gene>
<keyword evidence="1" id="KW-0175">Coiled coil</keyword>
<accession>A0A5J9T4V1</accession>
<evidence type="ECO:0000256" key="2">
    <source>
        <dbReference type="SAM" id="MobiDB-lite"/>
    </source>
</evidence>
<dbReference type="OrthoDB" id="686875at2759"/>
<dbReference type="PANTHER" id="PTHR33157:SF12">
    <property type="entry name" value="TRANSPOSASE TNP1_EN_SPM-LIKE DOMAIN-CONTAINING PROTEIN"/>
    <property type="match status" value="1"/>
</dbReference>
<dbReference type="Proteomes" id="UP000324897">
    <property type="component" value="Unassembled WGS sequence"/>
</dbReference>
<feature type="coiled-coil region" evidence="1">
    <location>
        <begin position="393"/>
        <end position="425"/>
    </location>
</feature>
<feature type="compositionally biased region" description="Polar residues" evidence="2">
    <location>
        <begin position="483"/>
        <end position="492"/>
    </location>
</feature>